<feature type="transmembrane region" description="Helical" evidence="5">
    <location>
        <begin position="15"/>
        <end position="34"/>
    </location>
</feature>
<proteinExistence type="predicted"/>
<dbReference type="OrthoDB" id="8670769at2"/>
<dbReference type="GO" id="GO:0016020">
    <property type="term" value="C:membrane"/>
    <property type="evidence" value="ECO:0007669"/>
    <property type="project" value="UniProtKB-SubCell"/>
</dbReference>
<dbReference type="RefSeq" id="WP_093389102.1">
    <property type="nucleotide sequence ID" value="NZ_FOTW01000017.1"/>
</dbReference>
<keyword evidence="2 5" id="KW-0812">Transmembrane</keyword>
<evidence type="ECO:0000256" key="5">
    <source>
        <dbReference type="SAM" id="Phobius"/>
    </source>
</evidence>
<dbReference type="InterPro" id="IPR049453">
    <property type="entry name" value="Memb_transporter_dom"/>
</dbReference>
<evidence type="ECO:0000313" key="9">
    <source>
        <dbReference type="Proteomes" id="UP000199470"/>
    </source>
</evidence>
<organism evidence="8 9">
    <name type="scientific">Rugamonas rubra</name>
    <dbReference type="NCBI Taxonomy" id="758825"/>
    <lineage>
        <taxon>Bacteria</taxon>
        <taxon>Pseudomonadati</taxon>
        <taxon>Pseudomonadota</taxon>
        <taxon>Betaproteobacteria</taxon>
        <taxon>Burkholderiales</taxon>
        <taxon>Oxalobacteraceae</taxon>
        <taxon>Telluria group</taxon>
        <taxon>Rugamonas</taxon>
    </lineage>
</organism>
<evidence type="ECO:0000259" key="6">
    <source>
        <dbReference type="Pfam" id="PF12805"/>
    </source>
</evidence>
<feature type="transmembrane region" description="Helical" evidence="5">
    <location>
        <begin position="518"/>
        <end position="535"/>
    </location>
</feature>
<name>A0A1I4PUM4_9BURK</name>
<keyword evidence="4 5" id="KW-0472">Membrane</keyword>
<feature type="domain" description="Integral membrane bound transporter" evidence="7">
    <location>
        <begin position="411"/>
        <end position="526"/>
    </location>
</feature>
<feature type="transmembrane region" description="Helical" evidence="5">
    <location>
        <begin position="88"/>
        <end position="109"/>
    </location>
</feature>
<comment type="subcellular location">
    <subcellularLocation>
        <location evidence="1">Membrane</location>
        <topology evidence="1">Multi-pass membrane protein</topology>
    </subcellularLocation>
</comment>
<reference evidence="8 9" key="1">
    <citation type="submission" date="2016-10" db="EMBL/GenBank/DDBJ databases">
        <authorList>
            <person name="de Groot N.N."/>
        </authorList>
    </citation>
    <scope>NUCLEOTIDE SEQUENCE [LARGE SCALE GENOMIC DNA]</scope>
    <source>
        <strain evidence="8 9">ATCC 43154</strain>
    </source>
</reference>
<dbReference type="Proteomes" id="UP000199470">
    <property type="component" value="Unassembled WGS sequence"/>
</dbReference>
<feature type="transmembrane region" description="Helical" evidence="5">
    <location>
        <begin position="488"/>
        <end position="506"/>
    </location>
</feature>
<dbReference type="Pfam" id="PF12805">
    <property type="entry name" value="FUSC-like"/>
    <property type="match status" value="1"/>
</dbReference>
<dbReference type="AlphaFoldDB" id="A0A1I4PUM4"/>
<dbReference type="InterPro" id="IPR032692">
    <property type="entry name" value="YccS_N"/>
</dbReference>
<dbReference type="STRING" id="758825.SAMN02982985_03625"/>
<evidence type="ECO:0000259" key="7">
    <source>
        <dbReference type="Pfam" id="PF13515"/>
    </source>
</evidence>
<sequence>MHYALNLRTFFYSHYFYLGLRFAAGLVGVTLITLQFADMTTAMTVCIGALCTALMDMPSPLRHKFNEMSASVLLCSAVTLLISLCAPIYWLLMAMLVLLSFMACMMVVYGKKSMPLQLATLFIMTMSMEHEMTMPESFVHTGLFTVGALAYLAYSMAVSWILRHRIKQQVLAEALFELAAYIDIKADFYDTRYNLSEQFNKLVRQQSVLADRQQASRDLILRSHLNSKDAIVVQVHVCMLDLYELILSTHTDYAQLRLHLADSPVLKTLHDIAYKAARDIESVAYAVTRKRVSYAAISYAPELDAIEAELIRLQARVDAGKPAQEALAVLRAQRNKIRAIAKMIGELHQASQKAYTSTPFWSDADMGPFLSQQKYELQMILSHLRLDSPIFRFSLRVAMAISVGLLVAAQLPYAAHSYWIVLTIVIILKPSFSMTKQRRSDRIVGTIIGCVVTAIIIKYLNYPGAILGILILSTVATPTFIYLRYRYAAIAVSIMILLQMHLIAPGNENLIIERLTDTFIGAAVATAFSFVLANWEYQSLPRLIREVLGVNLRYVQASFDLLQGKGKDDFAYRIERKRLMDSLAALSSALVRMLDEPNSKQRAVEDINLFIVQNYLLVAHVAALRSILRRHAKELPVAAVNAMLAHSHDQVCGILARALQQHGQTVALPLHGTSGASDAATAAATPQVPWSGWPLVQRRIRLLQADADKIIVHSQAIVRDVAPA</sequence>
<feature type="transmembrane region" description="Helical" evidence="5">
    <location>
        <begin position="442"/>
        <end position="460"/>
    </location>
</feature>
<dbReference type="Pfam" id="PF13515">
    <property type="entry name" value="FUSC_2"/>
    <property type="match status" value="1"/>
</dbReference>
<dbReference type="EMBL" id="FOTW01000017">
    <property type="protein sequence ID" value="SFM31519.1"/>
    <property type="molecule type" value="Genomic_DNA"/>
</dbReference>
<feature type="domain" description="Integral membrane protein YccS N-terminal" evidence="6">
    <location>
        <begin position="72"/>
        <end position="340"/>
    </location>
</feature>
<evidence type="ECO:0000256" key="1">
    <source>
        <dbReference type="ARBA" id="ARBA00004141"/>
    </source>
</evidence>
<evidence type="ECO:0000256" key="2">
    <source>
        <dbReference type="ARBA" id="ARBA00022692"/>
    </source>
</evidence>
<feature type="transmembrane region" description="Helical" evidence="5">
    <location>
        <begin position="138"/>
        <end position="162"/>
    </location>
</feature>
<keyword evidence="3 5" id="KW-1133">Transmembrane helix</keyword>
<feature type="transmembrane region" description="Helical" evidence="5">
    <location>
        <begin position="417"/>
        <end position="435"/>
    </location>
</feature>
<keyword evidence="9" id="KW-1185">Reference proteome</keyword>
<evidence type="ECO:0000256" key="4">
    <source>
        <dbReference type="ARBA" id="ARBA00023136"/>
    </source>
</evidence>
<protein>
    <submittedName>
        <fullName evidence="8">Uncharacterized membrane protein YccC</fullName>
    </submittedName>
</protein>
<evidence type="ECO:0000313" key="8">
    <source>
        <dbReference type="EMBL" id="SFM31519.1"/>
    </source>
</evidence>
<gene>
    <name evidence="8" type="ORF">SAMN02982985_03625</name>
</gene>
<evidence type="ECO:0000256" key="3">
    <source>
        <dbReference type="ARBA" id="ARBA00022989"/>
    </source>
</evidence>
<accession>A0A1I4PUM4</accession>